<evidence type="ECO:0000313" key="1">
    <source>
        <dbReference type="EMBL" id="KAA6366847.1"/>
    </source>
</evidence>
<comment type="caution">
    <text evidence="1">The sequence shown here is derived from an EMBL/GenBank/DDBJ whole genome shotgun (WGS) entry which is preliminary data.</text>
</comment>
<organism evidence="1 2">
    <name type="scientific">Streblomastix strix</name>
    <dbReference type="NCBI Taxonomy" id="222440"/>
    <lineage>
        <taxon>Eukaryota</taxon>
        <taxon>Metamonada</taxon>
        <taxon>Preaxostyla</taxon>
        <taxon>Oxymonadida</taxon>
        <taxon>Streblomastigidae</taxon>
        <taxon>Streblomastix</taxon>
    </lineage>
</organism>
<proteinExistence type="predicted"/>
<reference evidence="1 2" key="1">
    <citation type="submission" date="2019-03" db="EMBL/GenBank/DDBJ databases">
        <title>Single cell metagenomics reveals metabolic interactions within the superorganism composed of flagellate Streblomastix strix and complex community of Bacteroidetes bacteria on its surface.</title>
        <authorList>
            <person name="Treitli S.C."/>
            <person name="Kolisko M."/>
            <person name="Husnik F."/>
            <person name="Keeling P."/>
            <person name="Hampl V."/>
        </authorList>
    </citation>
    <scope>NUCLEOTIDE SEQUENCE [LARGE SCALE GENOMIC DNA]</scope>
    <source>
        <strain evidence="1">ST1C</strain>
    </source>
</reference>
<dbReference type="AlphaFoldDB" id="A0A5J4U8H2"/>
<name>A0A5J4U8H2_9EUKA</name>
<dbReference type="EMBL" id="SNRW01018950">
    <property type="protein sequence ID" value="KAA6366847.1"/>
    <property type="molecule type" value="Genomic_DNA"/>
</dbReference>
<protein>
    <submittedName>
        <fullName evidence="1">Uncharacterized protein</fullName>
    </submittedName>
</protein>
<accession>A0A5J4U8H2</accession>
<gene>
    <name evidence="1" type="ORF">EZS28_037626</name>
</gene>
<feature type="non-terminal residue" evidence="1">
    <location>
        <position position="665"/>
    </location>
</feature>
<dbReference type="Proteomes" id="UP000324800">
    <property type="component" value="Unassembled WGS sequence"/>
</dbReference>
<sequence>MSGLTIMVKKSNAESPVQLHKMEITVECNTTRNYDLKTGQWGNLEDDPKTDSTFVYYTLDNIPLSSTEIILNNTPILFFPGMEQYVTLTVYKAKGISVPFSMRLSDIKDHYGNAVNILQQGKQSTLLLGVEPEQLVVEKCFLQDWGIIDLVPIKPEKIFQMEVEIQRNKVPDMETGKQISSIELVCDYDSYRISMKPFEEEGRAVTNTLQNLPENITNYQLIVHLTNGMSKKAILLPSFQTSGKISLPDKVNLVVNDVQNNNIIEAEIPIDPKGKGNIEGLSASNGWHVKFWTSDFEKNLGYITSAGFKLYKQGLFLPESPVFFAGVTDFDFSYQVDKSIYLTLKPQTRCLTFRLIINPDTNNYPQGVNGIFSGVVSERVFGPIQTEISEENIGRIKLTFTPSVATPHALEASYRLLGISEKQKYEIVLDSFSDVPPLTIDLTDKLKNFNDFSSDEMICTIYISRLQPQIEIEINVVPWDDNGKYEYNIYEIQHQRKKGMIKVITGIVIKISLFTVVAMMAIACNENGNDFFDKNAIILSAKTENVETRANAGDFPNAIDGKAQVAIFAYTADTHQKGNDFRIDHVVADVGNGNGSSYKLIWQEGKEQYWPVDYEAPIVFTGYNPINLESDNDQLKISLSAEKGYAPDVIVADPITTYTAKTSVI</sequence>
<evidence type="ECO:0000313" key="2">
    <source>
        <dbReference type="Proteomes" id="UP000324800"/>
    </source>
</evidence>